<keyword evidence="2" id="KW-1185">Reference proteome</keyword>
<reference evidence="1" key="1">
    <citation type="submission" date="2021-03" db="EMBL/GenBank/DDBJ databases">
        <title>Evolutionary priming and transition to the ectomycorrhizal habit in an iconic lineage of mushroom-forming fungi: is preadaptation a requirement?</title>
        <authorList>
            <consortium name="DOE Joint Genome Institute"/>
            <person name="Looney B.P."/>
            <person name="Miyauchi S."/>
            <person name="Morin E."/>
            <person name="Drula E."/>
            <person name="Courty P.E."/>
            <person name="Chicoki N."/>
            <person name="Fauchery L."/>
            <person name="Kohler A."/>
            <person name="Kuo A."/>
            <person name="LaButti K."/>
            <person name="Pangilinan J."/>
            <person name="Lipzen A."/>
            <person name="Riley R."/>
            <person name="Andreopoulos W."/>
            <person name="He G."/>
            <person name="Johnson J."/>
            <person name="Barry K.W."/>
            <person name="Grigoriev I.V."/>
            <person name="Nagy L."/>
            <person name="Hibbett D."/>
            <person name="Henrissat B."/>
            <person name="Matheny P.B."/>
            <person name="Labbe J."/>
            <person name="Martin A.F."/>
        </authorList>
    </citation>
    <scope>NUCLEOTIDE SEQUENCE</scope>
    <source>
        <strain evidence="1">BPL698</strain>
    </source>
</reference>
<name>A0ACC0UEE0_9AGAM</name>
<accession>A0ACC0UEE0</accession>
<sequence>MHARSVFVVLCLAFGIPPSLALPCGVSSGRAERPSPKCCGAGPSEGQKGPSLAPTQRRHKKRMDPPESGQQRVWTSEQGGLKIYMPNHFRVTEVSSAASPGFVPQPSTINVHVRENNGRQYVMHQSPHPTQNKNTNTPKTTTSLREPYTSPPTEYMSPAALDSLANEWLRRERKKNMHGPNRSPSVFSSERDRPPRQRDGSVRQGAAKIWDHNIQFLKCQFLGADMGAKL</sequence>
<dbReference type="EMBL" id="JAGFNK010000053">
    <property type="protein sequence ID" value="KAI9509886.1"/>
    <property type="molecule type" value="Genomic_DNA"/>
</dbReference>
<organism evidence="1 2">
    <name type="scientific">Russula earlei</name>
    <dbReference type="NCBI Taxonomy" id="71964"/>
    <lineage>
        <taxon>Eukaryota</taxon>
        <taxon>Fungi</taxon>
        <taxon>Dikarya</taxon>
        <taxon>Basidiomycota</taxon>
        <taxon>Agaricomycotina</taxon>
        <taxon>Agaricomycetes</taxon>
        <taxon>Russulales</taxon>
        <taxon>Russulaceae</taxon>
        <taxon>Russula</taxon>
    </lineage>
</organism>
<evidence type="ECO:0000313" key="2">
    <source>
        <dbReference type="Proteomes" id="UP001207468"/>
    </source>
</evidence>
<protein>
    <submittedName>
        <fullName evidence="1">Uncharacterized protein</fullName>
    </submittedName>
</protein>
<comment type="caution">
    <text evidence="1">The sequence shown here is derived from an EMBL/GenBank/DDBJ whole genome shotgun (WGS) entry which is preliminary data.</text>
</comment>
<gene>
    <name evidence="1" type="ORF">F5148DRAFT_1366860</name>
</gene>
<evidence type="ECO:0000313" key="1">
    <source>
        <dbReference type="EMBL" id="KAI9509886.1"/>
    </source>
</evidence>
<dbReference type="Proteomes" id="UP001207468">
    <property type="component" value="Unassembled WGS sequence"/>
</dbReference>
<proteinExistence type="predicted"/>